<dbReference type="InParanoid" id="A0A3Q7JU36"/>
<keyword evidence="2" id="KW-1185">Reference proteome</keyword>
<dbReference type="STRING" id="4081.A0A3Q7JU36"/>
<evidence type="ECO:0000313" key="1">
    <source>
        <dbReference type="EnsemblPlants" id="Solyc12g017960.1.1.1"/>
    </source>
</evidence>
<dbReference type="PANTHER" id="PTHR35485">
    <property type="entry name" value="OS01G0888900 PROTEIN"/>
    <property type="match status" value="1"/>
</dbReference>
<dbReference type="PaxDb" id="4081-Solyc12g017960.1.1"/>
<dbReference type="FunCoup" id="A0A3Q7JU36">
    <property type="interactions" value="278"/>
</dbReference>
<dbReference type="EnsemblPlants" id="Solyc12g017960.1.1">
    <property type="protein sequence ID" value="Solyc12g017960.1.1.1"/>
    <property type="gene ID" value="Solyc12g017960.1"/>
</dbReference>
<name>A0A3Q7JU36_SOLLC</name>
<dbReference type="PANTHER" id="PTHR35485:SF8">
    <property type="match status" value="1"/>
</dbReference>
<accession>A0A3Q7JU36</accession>
<sequence length="87" mass="10357">MEGLIPLVCKTFKRNKTLRKYESLSSETNVINNIEDFYPEYANRENYPEYRRTQSVRASEKSVYYTQKDKQLVRFTSHRMFSCVTGA</sequence>
<dbReference type="OMA" id="HRRRWSM"/>
<dbReference type="AlphaFoldDB" id="A0A3Q7JU36"/>
<dbReference type="Proteomes" id="UP000004994">
    <property type="component" value="Chromosome 12"/>
</dbReference>
<proteinExistence type="predicted"/>
<protein>
    <submittedName>
        <fullName evidence="1">Uncharacterized protein</fullName>
    </submittedName>
</protein>
<evidence type="ECO:0000313" key="2">
    <source>
        <dbReference type="Proteomes" id="UP000004994"/>
    </source>
</evidence>
<organism evidence="1">
    <name type="scientific">Solanum lycopersicum</name>
    <name type="common">Tomato</name>
    <name type="synonym">Lycopersicon esculentum</name>
    <dbReference type="NCBI Taxonomy" id="4081"/>
    <lineage>
        <taxon>Eukaryota</taxon>
        <taxon>Viridiplantae</taxon>
        <taxon>Streptophyta</taxon>
        <taxon>Embryophyta</taxon>
        <taxon>Tracheophyta</taxon>
        <taxon>Spermatophyta</taxon>
        <taxon>Magnoliopsida</taxon>
        <taxon>eudicotyledons</taxon>
        <taxon>Gunneridae</taxon>
        <taxon>Pentapetalae</taxon>
        <taxon>asterids</taxon>
        <taxon>lamiids</taxon>
        <taxon>Solanales</taxon>
        <taxon>Solanaceae</taxon>
        <taxon>Solanoideae</taxon>
        <taxon>Solaneae</taxon>
        <taxon>Solanum</taxon>
        <taxon>Solanum subgen. Lycopersicon</taxon>
    </lineage>
</organism>
<reference evidence="1" key="2">
    <citation type="submission" date="2019-01" db="UniProtKB">
        <authorList>
            <consortium name="EnsemblPlants"/>
        </authorList>
    </citation>
    <scope>IDENTIFICATION</scope>
    <source>
        <strain evidence="1">cv. Heinz 1706</strain>
    </source>
</reference>
<reference evidence="1" key="1">
    <citation type="journal article" date="2012" name="Nature">
        <title>The tomato genome sequence provides insights into fleshy fruit evolution.</title>
        <authorList>
            <consortium name="Tomato Genome Consortium"/>
        </authorList>
    </citation>
    <scope>NUCLEOTIDE SEQUENCE [LARGE SCALE GENOMIC DNA]</scope>
    <source>
        <strain evidence="1">cv. Heinz 1706</strain>
    </source>
</reference>
<dbReference type="Gramene" id="Solyc12g017960.1.1">
    <property type="protein sequence ID" value="Solyc12g017960.1.1.1"/>
    <property type="gene ID" value="Solyc12g017960.1"/>
</dbReference>